<comment type="caution">
    <text evidence="2">The sequence shown here is derived from an EMBL/GenBank/DDBJ whole genome shotgun (WGS) entry which is preliminary data.</text>
</comment>
<sequence>MQIPFTPGATSAWTLVVDVGLAVLLALAVLDRMLMPDGDDPSMPHQTAWSCRRCGRTWLATGPPEPAGGLHDTVLLAISRVSAVARMIVLPWKPAAFLFSPRHRLVPPDRVIDVLSRVRVILGVAIVVGVALWYRSYEQFAAPALIQNWVTTGLLAIPTTLIAMAAFVGLTKAPLRRAALRQMRWPALSLVAFVGVLVLLYLFGKGANYVSGRLRHGVPDLRIPLDGFIYGGVFGLWLVVLCLRSAYLVSQNWFNTVDGHPLLPPTVATGMAWLTAGTSLLAGGSTGHVPGGVSLVLILGGATATTFTAALETWQTVHLHHVTVRDGPWPHSR</sequence>
<feature type="transmembrane region" description="Helical" evidence="1">
    <location>
        <begin position="120"/>
        <end position="137"/>
    </location>
</feature>
<dbReference type="EMBL" id="JBHSIU010000018">
    <property type="protein sequence ID" value="MFC4999533.1"/>
    <property type="molecule type" value="Genomic_DNA"/>
</dbReference>
<keyword evidence="1" id="KW-1133">Transmembrane helix</keyword>
<keyword evidence="1" id="KW-0812">Transmembrane</keyword>
<dbReference type="RefSeq" id="WP_380115985.1">
    <property type="nucleotide sequence ID" value="NZ_JBHSIU010000018.1"/>
</dbReference>
<evidence type="ECO:0000313" key="3">
    <source>
        <dbReference type="Proteomes" id="UP001595912"/>
    </source>
</evidence>
<evidence type="ECO:0000256" key="1">
    <source>
        <dbReference type="SAM" id="Phobius"/>
    </source>
</evidence>
<reference evidence="3" key="1">
    <citation type="journal article" date="2019" name="Int. J. Syst. Evol. Microbiol.">
        <title>The Global Catalogue of Microorganisms (GCM) 10K type strain sequencing project: providing services to taxonomists for standard genome sequencing and annotation.</title>
        <authorList>
            <consortium name="The Broad Institute Genomics Platform"/>
            <consortium name="The Broad Institute Genome Sequencing Center for Infectious Disease"/>
            <person name="Wu L."/>
            <person name="Ma J."/>
        </authorList>
    </citation>
    <scope>NUCLEOTIDE SEQUENCE [LARGE SCALE GENOMIC DNA]</scope>
    <source>
        <strain evidence="3">CGMCC 4.7152</strain>
    </source>
</reference>
<organism evidence="2 3">
    <name type="scientific">Dactylosporangium cerinum</name>
    <dbReference type="NCBI Taxonomy" id="1434730"/>
    <lineage>
        <taxon>Bacteria</taxon>
        <taxon>Bacillati</taxon>
        <taxon>Actinomycetota</taxon>
        <taxon>Actinomycetes</taxon>
        <taxon>Micromonosporales</taxon>
        <taxon>Micromonosporaceae</taxon>
        <taxon>Dactylosporangium</taxon>
    </lineage>
</organism>
<feature type="transmembrane region" description="Helical" evidence="1">
    <location>
        <begin position="183"/>
        <end position="203"/>
    </location>
</feature>
<accession>A0ABV9VT90</accession>
<feature type="transmembrane region" description="Helical" evidence="1">
    <location>
        <begin position="149"/>
        <end position="171"/>
    </location>
</feature>
<gene>
    <name evidence="2" type="ORF">ACFPIJ_17045</name>
</gene>
<dbReference type="Proteomes" id="UP001595912">
    <property type="component" value="Unassembled WGS sequence"/>
</dbReference>
<proteinExistence type="predicted"/>
<feature type="transmembrane region" description="Helical" evidence="1">
    <location>
        <begin position="223"/>
        <end position="243"/>
    </location>
</feature>
<keyword evidence="3" id="KW-1185">Reference proteome</keyword>
<feature type="transmembrane region" description="Helical" evidence="1">
    <location>
        <begin position="12"/>
        <end position="30"/>
    </location>
</feature>
<protein>
    <recommendedName>
        <fullName evidence="4">Integral membrane protein</fullName>
    </recommendedName>
</protein>
<evidence type="ECO:0008006" key="4">
    <source>
        <dbReference type="Google" id="ProtNLM"/>
    </source>
</evidence>
<evidence type="ECO:0000313" key="2">
    <source>
        <dbReference type="EMBL" id="MFC4999533.1"/>
    </source>
</evidence>
<name>A0ABV9VT90_9ACTN</name>
<keyword evidence="1" id="KW-0472">Membrane</keyword>